<feature type="domain" description="NodB homology" evidence="5">
    <location>
        <begin position="64"/>
        <end position="282"/>
    </location>
</feature>
<dbReference type="Proteomes" id="UP000001353">
    <property type="component" value="Chromosome"/>
</dbReference>
<dbReference type="AlphaFoldDB" id="F7ZHU6"/>
<dbReference type="Gene3D" id="3.20.20.370">
    <property type="entry name" value="Glycoside hydrolase/deacetylase"/>
    <property type="match status" value="1"/>
</dbReference>
<evidence type="ECO:0000256" key="4">
    <source>
        <dbReference type="ARBA" id="ARBA00032976"/>
    </source>
</evidence>
<dbReference type="GO" id="GO:0016810">
    <property type="term" value="F:hydrolase activity, acting on carbon-nitrogen (but not peptide) bonds"/>
    <property type="evidence" value="ECO:0007669"/>
    <property type="project" value="InterPro"/>
</dbReference>
<keyword evidence="7" id="KW-1185">Reference proteome</keyword>
<evidence type="ECO:0000259" key="5">
    <source>
        <dbReference type="PROSITE" id="PS51677"/>
    </source>
</evidence>
<dbReference type="OrthoDB" id="9787041at2"/>
<reference evidence="6 7" key="1">
    <citation type="journal article" date="2011" name="BMC Genomics">
        <title>Comparative genome analysis and genome-guided physiological analysis of Roseobacter litoralis.</title>
        <authorList>
            <person name="Kalhoefer D."/>
            <person name="Thole S."/>
            <person name="Voget S."/>
            <person name="Lehmann R."/>
            <person name="Liesegang H."/>
            <person name="Wollher A."/>
            <person name="Daniel R."/>
            <person name="Simon M."/>
            <person name="Brinkhoff T."/>
        </authorList>
    </citation>
    <scope>NUCLEOTIDE SEQUENCE [LARGE SCALE GENOMIC DNA]</scope>
    <source>
        <strain evidence="7">ATCC 49566 / DSM 6996 / JCM 21268 / NBRC 15278 / OCh 149</strain>
    </source>
</reference>
<dbReference type="Pfam" id="PF01522">
    <property type="entry name" value="Polysacc_deac_1"/>
    <property type="match status" value="1"/>
</dbReference>
<dbReference type="KEGG" id="rli:RLO149_c017140"/>
<dbReference type="EMBL" id="CP002623">
    <property type="protein sequence ID" value="AEI93706.1"/>
    <property type="molecule type" value="Genomic_DNA"/>
</dbReference>
<comment type="similarity">
    <text evidence="2">Belongs to the polysaccharide deacetylase family.</text>
</comment>
<sequence>MTQPRDFAGYAGHPPAMRWPNGAGLAVSIVVNVEEGAELSLSAGDERNEHIYEAVERVEGQPDLCMESHFEYGPRAGWPRIREALRSRKVPATLNACGRALEATPWIAQQAVEDGHEIAAHGWRWERHVHMDEQTERRAIARTVAAIERSAGTPPLGWHTRSATSSHTRDLLIEQGGFLYDSNAYNDDIPYVVDTGHGPHVVLPYAFDTNDMRYYNNGGFVFAEDFARYCIAGFDRLLQEADDAPRMLSIGLHTRIIGRPARIAGLEAFLDHVLAHENVWLATRADIAQAWRKAIGLPDWQPRPCPETFATDSPT</sequence>
<evidence type="ECO:0000256" key="2">
    <source>
        <dbReference type="ARBA" id="ARBA00010973"/>
    </source>
</evidence>
<proteinExistence type="inferred from homology"/>
<dbReference type="PANTHER" id="PTHR43123:SF1">
    <property type="entry name" value="POLYSACCHARIDE DEACETYLASE-RELATED"/>
    <property type="match status" value="1"/>
</dbReference>
<dbReference type="InterPro" id="IPR011330">
    <property type="entry name" value="Glyco_hydro/deAcase_b/a-brl"/>
</dbReference>
<protein>
    <recommendedName>
        <fullName evidence="3">Chitooligosaccharide deacetylase</fullName>
    </recommendedName>
    <alternativeName>
        <fullName evidence="4">Nodulation protein B</fullName>
    </alternativeName>
</protein>
<evidence type="ECO:0000313" key="6">
    <source>
        <dbReference type="EMBL" id="AEI93706.1"/>
    </source>
</evidence>
<dbReference type="STRING" id="391595.RLO149_c017140"/>
<evidence type="ECO:0000313" key="7">
    <source>
        <dbReference type="Proteomes" id="UP000001353"/>
    </source>
</evidence>
<comment type="function">
    <text evidence="1">Is involved in generating a small heat-stable compound (Nod), an acylated oligomer of N-acetylglucosamine, that stimulates mitosis in various plant protoplasts.</text>
</comment>
<dbReference type="PANTHER" id="PTHR43123">
    <property type="entry name" value="POLYSACCHARIDE DEACETYLASE-RELATED"/>
    <property type="match status" value="1"/>
</dbReference>
<dbReference type="SUPFAM" id="SSF88713">
    <property type="entry name" value="Glycoside hydrolase/deacetylase"/>
    <property type="match status" value="1"/>
</dbReference>
<accession>F7ZHU6</accession>
<evidence type="ECO:0000256" key="3">
    <source>
        <dbReference type="ARBA" id="ARBA00020071"/>
    </source>
</evidence>
<name>F7ZHU6_ROSLO</name>
<organism evidence="6 7">
    <name type="scientific">Roseobacter litoralis (strain ATCC 49566 / DSM 6996 / JCM 21268 / NBRC 15278 / OCh 149)</name>
    <dbReference type="NCBI Taxonomy" id="391595"/>
    <lineage>
        <taxon>Bacteria</taxon>
        <taxon>Pseudomonadati</taxon>
        <taxon>Pseudomonadota</taxon>
        <taxon>Alphaproteobacteria</taxon>
        <taxon>Rhodobacterales</taxon>
        <taxon>Roseobacteraceae</taxon>
        <taxon>Roseobacter</taxon>
    </lineage>
</organism>
<dbReference type="HOGENOM" id="CLU_029940_0_0_5"/>
<evidence type="ECO:0000256" key="1">
    <source>
        <dbReference type="ARBA" id="ARBA00003236"/>
    </source>
</evidence>
<dbReference type="eggNOG" id="COG0726">
    <property type="taxonomic scope" value="Bacteria"/>
</dbReference>
<dbReference type="GO" id="GO:0005975">
    <property type="term" value="P:carbohydrate metabolic process"/>
    <property type="evidence" value="ECO:0007669"/>
    <property type="project" value="InterPro"/>
</dbReference>
<dbReference type="InterPro" id="IPR002509">
    <property type="entry name" value="NODB_dom"/>
</dbReference>
<gene>
    <name evidence="6" type="ordered locus">RLO149_c017140</name>
</gene>
<dbReference type="PROSITE" id="PS51677">
    <property type="entry name" value="NODB"/>
    <property type="match status" value="1"/>
</dbReference>